<dbReference type="Gene3D" id="2.160.10.10">
    <property type="entry name" value="Hexapeptide repeat proteins"/>
    <property type="match status" value="1"/>
</dbReference>
<keyword evidence="2 3" id="KW-0808">Transferase</keyword>
<dbReference type="GO" id="GO:0005829">
    <property type="term" value="C:cytosol"/>
    <property type="evidence" value="ECO:0007669"/>
    <property type="project" value="TreeGrafter"/>
</dbReference>
<evidence type="ECO:0000313" key="3">
    <source>
        <dbReference type="EMBL" id="ADQ78575.1"/>
    </source>
</evidence>
<dbReference type="InterPro" id="IPR011004">
    <property type="entry name" value="Trimer_LpxA-like_sf"/>
</dbReference>
<name>E4T1I1_PALPW</name>
<dbReference type="RefSeq" id="WP_013443944.1">
    <property type="nucleotide sequence ID" value="NC_014734.1"/>
</dbReference>
<dbReference type="AlphaFoldDB" id="E4T1I1"/>
<dbReference type="EMBL" id="CP002345">
    <property type="protein sequence ID" value="ADQ78575.1"/>
    <property type="molecule type" value="Genomic_DNA"/>
</dbReference>
<accession>E4T1I1</accession>
<dbReference type="InterPro" id="IPR051159">
    <property type="entry name" value="Hexapeptide_acetyltransf"/>
</dbReference>
<dbReference type="GO" id="GO:0008374">
    <property type="term" value="F:O-acyltransferase activity"/>
    <property type="evidence" value="ECO:0007669"/>
    <property type="project" value="TreeGrafter"/>
</dbReference>
<dbReference type="OrthoDB" id="9812571at2"/>
<dbReference type="CDD" id="cd04647">
    <property type="entry name" value="LbH_MAT_like"/>
    <property type="match status" value="1"/>
</dbReference>
<evidence type="ECO:0000256" key="2">
    <source>
        <dbReference type="ARBA" id="ARBA00022679"/>
    </source>
</evidence>
<keyword evidence="4" id="KW-1185">Reference proteome</keyword>
<evidence type="ECO:0000313" key="4">
    <source>
        <dbReference type="Proteomes" id="UP000008718"/>
    </source>
</evidence>
<dbReference type="PANTHER" id="PTHR23416:SF23">
    <property type="entry name" value="ACETYLTRANSFERASE C18B11.09C-RELATED"/>
    <property type="match status" value="1"/>
</dbReference>
<dbReference type="KEGG" id="ppn:Palpr_0415"/>
<protein>
    <submittedName>
        <fullName evidence="3">Transferase hexapeptide repeat containing protein</fullName>
    </submittedName>
</protein>
<dbReference type="HOGENOM" id="CLU_051638_7_2_10"/>
<proteinExistence type="inferred from homology"/>
<gene>
    <name evidence="3" type="ordered locus">Palpr_0415</name>
</gene>
<reference key="1">
    <citation type="submission" date="2010-11" db="EMBL/GenBank/DDBJ databases">
        <title>The complete genome of Paludibacter propionicigenes DSM 17365.</title>
        <authorList>
            <consortium name="US DOE Joint Genome Institute (JGI-PGF)"/>
            <person name="Lucas S."/>
            <person name="Copeland A."/>
            <person name="Lapidus A."/>
            <person name="Bruce D."/>
            <person name="Goodwin L."/>
            <person name="Pitluck S."/>
            <person name="Kyrpides N."/>
            <person name="Mavromatis K."/>
            <person name="Ivanova N."/>
            <person name="Munk A.C."/>
            <person name="Brettin T."/>
            <person name="Detter J.C."/>
            <person name="Han C."/>
            <person name="Tapia R."/>
            <person name="Land M."/>
            <person name="Hauser L."/>
            <person name="Markowitz V."/>
            <person name="Cheng J.-F."/>
            <person name="Hugenholtz P."/>
            <person name="Woyke T."/>
            <person name="Wu D."/>
            <person name="Gronow S."/>
            <person name="Wellnitz S."/>
            <person name="Brambilla E."/>
            <person name="Klenk H.-P."/>
            <person name="Eisen J.A."/>
        </authorList>
    </citation>
    <scope>NUCLEOTIDE SEQUENCE</scope>
    <source>
        <strain>WB4</strain>
    </source>
</reference>
<dbReference type="eggNOG" id="COG0110">
    <property type="taxonomic scope" value="Bacteria"/>
</dbReference>
<reference evidence="3 4" key="2">
    <citation type="journal article" date="2011" name="Stand. Genomic Sci.">
        <title>Complete genome sequence of Paludibacter propionicigenes type strain (WB4).</title>
        <authorList>
            <person name="Gronow S."/>
            <person name="Munk C."/>
            <person name="Lapidus A."/>
            <person name="Nolan M."/>
            <person name="Lucas S."/>
            <person name="Hammon N."/>
            <person name="Deshpande S."/>
            <person name="Cheng J.F."/>
            <person name="Tapia R."/>
            <person name="Han C."/>
            <person name="Goodwin L."/>
            <person name="Pitluck S."/>
            <person name="Liolios K."/>
            <person name="Ivanova N."/>
            <person name="Mavromatis K."/>
            <person name="Mikhailova N."/>
            <person name="Pati A."/>
            <person name="Chen A."/>
            <person name="Palaniappan K."/>
            <person name="Land M."/>
            <person name="Hauser L."/>
            <person name="Chang Y.J."/>
            <person name="Jeffries C.D."/>
            <person name="Brambilla E."/>
            <person name="Rohde M."/>
            <person name="Goker M."/>
            <person name="Detter J.C."/>
            <person name="Woyke T."/>
            <person name="Bristow J."/>
            <person name="Eisen J.A."/>
            <person name="Markowitz V."/>
            <person name="Hugenholtz P."/>
            <person name="Kyrpides N.C."/>
            <person name="Klenk H.P."/>
        </authorList>
    </citation>
    <scope>NUCLEOTIDE SEQUENCE [LARGE SCALE GENOMIC DNA]</scope>
    <source>
        <strain evidence="4">DSM 17365 / JCM 13257 / WB4</strain>
    </source>
</reference>
<dbReference type="STRING" id="694427.Palpr_0415"/>
<evidence type="ECO:0000256" key="1">
    <source>
        <dbReference type="ARBA" id="ARBA00007274"/>
    </source>
</evidence>
<dbReference type="Proteomes" id="UP000008718">
    <property type="component" value="Chromosome"/>
</dbReference>
<sequence length="183" mass="20560">MDNNLCKNGIQASSDTSYIRIRNFMWPFLNKTIFRLFPTWLRFPRIMLLRIFGAKLAKTVIISRTTTIYHPWNLEMDHLSIIGSNSNIYCDDKIKIGKQCRIGSNVNIATQDHSDKTFIQTKGITVIGNGCWISAGCSIRQGVNLGQYTMVGAQSLVVSDTEPFMTVSGSPAKEINKAIINYC</sequence>
<organism evidence="3 4">
    <name type="scientific">Paludibacter propionicigenes (strain DSM 17365 / JCM 13257 / WB4)</name>
    <dbReference type="NCBI Taxonomy" id="694427"/>
    <lineage>
        <taxon>Bacteria</taxon>
        <taxon>Pseudomonadati</taxon>
        <taxon>Bacteroidota</taxon>
        <taxon>Bacteroidia</taxon>
        <taxon>Bacteroidales</taxon>
        <taxon>Paludibacteraceae</taxon>
        <taxon>Paludibacter</taxon>
    </lineage>
</organism>
<dbReference type="PANTHER" id="PTHR23416">
    <property type="entry name" value="SIALIC ACID SYNTHASE-RELATED"/>
    <property type="match status" value="1"/>
</dbReference>
<dbReference type="SUPFAM" id="SSF51161">
    <property type="entry name" value="Trimeric LpxA-like enzymes"/>
    <property type="match status" value="1"/>
</dbReference>
<comment type="similarity">
    <text evidence="1">Belongs to the transferase hexapeptide repeat family.</text>
</comment>